<dbReference type="OrthoDB" id="8434698at2"/>
<dbReference type="GO" id="GO:0050277">
    <property type="term" value="F:sedoheptulokinase activity"/>
    <property type="evidence" value="ECO:0007669"/>
    <property type="project" value="TreeGrafter"/>
</dbReference>
<dbReference type="Proteomes" id="UP000199158">
    <property type="component" value="Unassembled WGS sequence"/>
</dbReference>
<dbReference type="AlphaFoldDB" id="A0A1H8DPE7"/>
<evidence type="ECO:0000313" key="7">
    <source>
        <dbReference type="Proteomes" id="UP000199158"/>
    </source>
</evidence>
<proteinExistence type="inferred from homology"/>
<evidence type="ECO:0000256" key="3">
    <source>
        <dbReference type="ARBA" id="ARBA00022777"/>
    </source>
</evidence>
<keyword evidence="2" id="KW-0808">Transferase</keyword>
<dbReference type="GO" id="GO:0005829">
    <property type="term" value="C:cytosol"/>
    <property type="evidence" value="ECO:0007669"/>
    <property type="project" value="TreeGrafter"/>
</dbReference>
<dbReference type="STRING" id="474960.SAMN05216180_2724"/>
<dbReference type="EMBL" id="FOCG01000003">
    <property type="protein sequence ID" value="SEN09083.1"/>
    <property type="molecule type" value="Genomic_DNA"/>
</dbReference>
<dbReference type="PANTHER" id="PTHR10196:SF67">
    <property type="entry name" value="SEDOHEPTULOKINASE"/>
    <property type="match status" value="1"/>
</dbReference>
<comment type="similarity">
    <text evidence="1">Belongs to the FGGY kinase family.</text>
</comment>
<dbReference type="Pfam" id="PF00370">
    <property type="entry name" value="FGGY_N"/>
    <property type="match status" value="1"/>
</dbReference>
<accession>A0A1H8DPE7</accession>
<feature type="domain" description="Carbohydrate kinase FGGY C-terminal" evidence="5">
    <location>
        <begin position="271"/>
        <end position="435"/>
    </location>
</feature>
<name>A0A1H8DPE7_9FIRM</name>
<dbReference type="PANTHER" id="PTHR10196">
    <property type="entry name" value="SUGAR KINASE"/>
    <property type="match status" value="1"/>
</dbReference>
<evidence type="ECO:0000313" key="6">
    <source>
        <dbReference type="EMBL" id="SEN09083.1"/>
    </source>
</evidence>
<feature type="domain" description="Carbohydrate kinase FGGY N-terminal" evidence="4">
    <location>
        <begin position="3"/>
        <end position="229"/>
    </location>
</feature>
<reference evidence="6 7" key="1">
    <citation type="submission" date="2016-10" db="EMBL/GenBank/DDBJ databases">
        <authorList>
            <person name="de Groot N.N."/>
        </authorList>
    </citation>
    <scope>NUCLEOTIDE SEQUENCE [LARGE SCALE GENOMIC DNA]</scope>
    <source>
        <strain evidence="6 7">CGMCC 1.5070</strain>
    </source>
</reference>
<dbReference type="Pfam" id="PF02782">
    <property type="entry name" value="FGGY_C"/>
    <property type="match status" value="1"/>
</dbReference>
<dbReference type="RefSeq" id="WP_092756094.1">
    <property type="nucleotide sequence ID" value="NZ_FOCG01000003.1"/>
</dbReference>
<keyword evidence="7" id="KW-1185">Reference proteome</keyword>
<dbReference type="GO" id="GO:0006071">
    <property type="term" value="P:glycerol metabolic process"/>
    <property type="evidence" value="ECO:0007669"/>
    <property type="project" value="TreeGrafter"/>
</dbReference>
<dbReference type="InterPro" id="IPR043129">
    <property type="entry name" value="ATPase_NBD"/>
</dbReference>
<dbReference type="PIRSF" id="PIRSF000538">
    <property type="entry name" value="GlpK"/>
    <property type="match status" value="1"/>
</dbReference>
<dbReference type="InterPro" id="IPR000577">
    <property type="entry name" value="Carb_kinase_FGGY"/>
</dbReference>
<sequence>MRVIGLDIGTTTICASVIDSANGEVLTSRTTANDAFLAAAQPWEKLQDPAMILARCEQLIAELTKEYAPIGAIGVTGQMHGIVYVDESGNAVSPLYIWQDGRGDREYQNGESYAAYLSRKTGYKLATGFGSVTHFCNEKAGNVPQAAMQFCTIPDYVAMHLAGQTTPLVHSTNAASLGLFDLENACFDRAAIESAGMNFAQYPHVTSGYDLLGKTANGIPVAVPIGDNQASFIGSVRDRNQSILVNVGTGSQISYLADRLIATATMETRPCDAECFLLVGSSLCGGRAYAILKNFYEELIQQAGCQCDHLYAVMERLAENYHQLENNLNVSTRFSGTRENPEQRGSITNIGIDNLTPQHLTAGVLQGIVDELYTMYAGSAAIQKSVPSFLVGSGNGIRQNKVLQKMFEERFGMQVQIPVHTEEAAYGAALFAMVSVGCYSTLSQAQQIIKYQ</sequence>
<evidence type="ECO:0000256" key="1">
    <source>
        <dbReference type="ARBA" id="ARBA00009156"/>
    </source>
</evidence>
<dbReference type="InterPro" id="IPR018484">
    <property type="entry name" value="FGGY_N"/>
</dbReference>
<dbReference type="SUPFAM" id="SSF53067">
    <property type="entry name" value="Actin-like ATPase domain"/>
    <property type="match status" value="2"/>
</dbReference>
<dbReference type="CDD" id="cd07777">
    <property type="entry name" value="ASKHA_NBD_FGGY_SHK"/>
    <property type="match status" value="1"/>
</dbReference>
<protein>
    <submittedName>
        <fullName evidence="6">Sedoheptulokinase</fullName>
    </submittedName>
</protein>
<evidence type="ECO:0000259" key="4">
    <source>
        <dbReference type="Pfam" id="PF00370"/>
    </source>
</evidence>
<organism evidence="6 7">
    <name type="scientific">Hydrogenoanaerobacterium saccharovorans</name>
    <dbReference type="NCBI Taxonomy" id="474960"/>
    <lineage>
        <taxon>Bacteria</taxon>
        <taxon>Bacillati</taxon>
        <taxon>Bacillota</taxon>
        <taxon>Clostridia</taxon>
        <taxon>Eubacteriales</taxon>
        <taxon>Oscillospiraceae</taxon>
        <taxon>Hydrogenoanaerobacterium</taxon>
    </lineage>
</organism>
<dbReference type="InterPro" id="IPR018485">
    <property type="entry name" value="FGGY_C"/>
</dbReference>
<gene>
    <name evidence="6" type="ORF">SAMN05216180_2724</name>
</gene>
<dbReference type="Gene3D" id="3.30.420.40">
    <property type="match status" value="2"/>
</dbReference>
<keyword evidence="3 6" id="KW-0418">Kinase</keyword>
<evidence type="ECO:0000259" key="5">
    <source>
        <dbReference type="Pfam" id="PF02782"/>
    </source>
</evidence>
<evidence type="ECO:0000256" key="2">
    <source>
        <dbReference type="ARBA" id="ARBA00022679"/>
    </source>
</evidence>